<proteinExistence type="predicted"/>
<dbReference type="EMBL" id="CBTN010000039">
    <property type="protein sequence ID" value="CDH56652.1"/>
    <property type="molecule type" value="Genomic_DNA"/>
</dbReference>
<dbReference type="Proteomes" id="UP000027586">
    <property type="component" value="Unassembled WGS sequence"/>
</dbReference>
<comment type="caution">
    <text evidence="2">The sequence shown here is derived from an EMBL/GenBank/DDBJ whole genome shotgun (WGS) entry which is preliminary data.</text>
</comment>
<gene>
    <name evidence="2" type="ORF">LCOR_07673.1</name>
</gene>
<accession>A0A068S474</accession>
<dbReference type="OrthoDB" id="2280028at2759"/>
<protein>
    <submittedName>
        <fullName evidence="2">Uncharacterized protein</fullName>
    </submittedName>
</protein>
<evidence type="ECO:0000313" key="2">
    <source>
        <dbReference type="EMBL" id="CDH56652.1"/>
    </source>
</evidence>
<feature type="region of interest" description="Disordered" evidence="1">
    <location>
        <begin position="1"/>
        <end position="30"/>
    </location>
</feature>
<reference evidence="2" key="1">
    <citation type="submission" date="2013-08" db="EMBL/GenBank/DDBJ databases">
        <title>Gene expansion shapes genome architecture in the human pathogen Lichtheimia corymbifera: an evolutionary genomics analysis in the ancient terrestrial Mucorales (Mucoromycotina).</title>
        <authorList>
            <person name="Schwartze V.U."/>
            <person name="Winter S."/>
            <person name="Shelest E."/>
            <person name="Marcet-Houben M."/>
            <person name="Horn F."/>
            <person name="Wehner S."/>
            <person name="Hoffmann K."/>
            <person name="Riege K."/>
            <person name="Sammeth M."/>
            <person name="Nowrousian M."/>
            <person name="Valiante V."/>
            <person name="Linde J."/>
            <person name="Jacobsen I.D."/>
            <person name="Marz M."/>
            <person name="Brakhage A.A."/>
            <person name="Gabaldon T."/>
            <person name="Bocker S."/>
            <person name="Voigt K."/>
        </authorList>
    </citation>
    <scope>NUCLEOTIDE SEQUENCE [LARGE SCALE GENOMIC DNA]</scope>
    <source>
        <strain evidence="2">FSU 9682</strain>
    </source>
</reference>
<feature type="region of interest" description="Disordered" evidence="1">
    <location>
        <begin position="46"/>
        <end position="73"/>
    </location>
</feature>
<dbReference type="VEuPathDB" id="FungiDB:LCOR_07673.1"/>
<keyword evidence="3" id="KW-1185">Reference proteome</keyword>
<organism evidence="2 3">
    <name type="scientific">Lichtheimia corymbifera JMRC:FSU:9682</name>
    <dbReference type="NCBI Taxonomy" id="1263082"/>
    <lineage>
        <taxon>Eukaryota</taxon>
        <taxon>Fungi</taxon>
        <taxon>Fungi incertae sedis</taxon>
        <taxon>Mucoromycota</taxon>
        <taxon>Mucoromycotina</taxon>
        <taxon>Mucoromycetes</taxon>
        <taxon>Mucorales</taxon>
        <taxon>Lichtheimiaceae</taxon>
        <taxon>Lichtheimia</taxon>
    </lineage>
</organism>
<name>A0A068S474_9FUNG</name>
<dbReference type="AlphaFoldDB" id="A0A068S474"/>
<evidence type="ECO:0000256" key="1">
    <source>
        <dbReference type="SAM" id="MobiDB-lite"/>
    </source>
</evidence>
<evidence type="ECO:0000313" key="3">
    <source>
        <dbReference type="Proteomes" id="UP000027586"/>
    </source>
</evidence>
<sequence>MLVMSSMMLDNQQQQHHQQSHSRDQHPRRNSFSSFVRTLLLFVSPSANHDDETSSTSSIQQDMPDECKKDSNHNDSLFMEMYVSFPALEDQDVAENNSCAAEQRNGTSSFIVGSSNRVLC</sequence>